<dbReference type="InterPro" id="IPR003113">
    <property type="entry name" value="PI3K_ABD"/>
</dbReference>
<accession>A0A3M7SHF3</accession>
<evidence type="ECO:0000313" key="5">
    <source>
        <dbReference type="Proteomes" id="UP000276133"/>
    </source>
</evidence>
<dbReference type="Pfam" id="PF02192">
    <property type="entry name" value="PI3K_p85B"/>
    <property type="match status" value="1"/>
</dbReference>
<dbReference type="InterPro" id="IPR029071">
    <property type="entry name" value="Ubiquitin-like_domsf"/>
</dbReference>
<protein>
    <submittedName>
        <fullName evidence="4">Phosphatidylinositol 4-5-bisphosphate 3-kinase catalytic subunit alpha isoform-like</fullName>
    </submittedName>
</protein>
<evidence type="ECO:0000259" key="2">
    <source>
        <dbReference type="PROSITE" id="PS51544"/>
    </source>
</evidence>
<dbReference type="SUPFAM" id="SSF54236">
    <property type="entry name" value="Ubiquitin-like"/>
    <property type="match status" value="1"/>
</dbReference>
<evidence type="ECO:0000259" key="3">
    <source>
        <dbReference type="PROSITE" id="PS51546"/>
    </source>
</evidence>
<dbReference type="PROSITE" id="PS51546">
    <property type="entry name" value="PI3K_RBD"/>
    <property type="match status" value="1"/>
</dbReference>
<comment type="caution">
    <text evidence="4">The sequence shown here is derived from an EMBL/GenBank/DDBJ whole genome shotgun (WGS) entry which is preliminary data.</text>
</comment>
<dbReference type="Proteomes" id="UP000276133">
    <property type="component" value="Unassembled WGS sequence"/>
</dbReference>
<keyword evidence="4" id="KW-0418">Kinase</keyword>
<dbReference type="EMBL" id="REGN01001371">
    <property type="protein sequence ID" value="RNA35115.1"/>
    <property type="molecule type" value="Genomic_DNA"/>
</dbReference>
<dbReference type="AlphaFoldDB" id="A0A3M7SHF3"/>
<dbReference type="PROSITE" id="PS51544">
    <property type="entry name" value="PI3K_ABD"/>
    <property type="match status" value="1"/>
</dbReference>
<reference evidence="4 5" key="1">
    <citation type="journal article" date="2018" name="Sci. Rep.">
        <title>Genomic signatures of local adaptation to the degree of environmental predictability in rotifers.</title>
        <authorList>
            <person name="Franch-Gras L."/>
            <person name="Hahn C."/>
            <person name="Garcia-Roger E.M."/>
            <person name="Carmona M.J."/>
            <person name="Serra M."/>
            <person name="Gomez A."/>
        </authorList>
    </citation>
    <scope>NUCLEOTIDE SEQUENCE [LARGE SCALE GENOMIC DNA]</scope>
    <source>
        <strain evidence="4">HYR1</strain>
    </source>
</reference>
<comment type="similarity">
    <text evidence="1">Belongs to the PI3/PI4-kinase family.</text>
</comment>
<dbReference type="GO" id="GO:0016301">
    <property type="term" value="F:kinase activity"/>
    <property type="evidence" value="ECO:0007669"/>
    <property type="project" value="UniProtKB-KW"/>
</dbReference>
<sequence length="326" mass="38491">MYHNLSEYQSDEVEIDFLFPNGFFYASQFPRNCSIHDLKDKLKTLITKLKYDFYFKLSESYFFSAITNDAQQIDLLNDNLKLSELNLINWTLKVNQNDKDNSEKMDDGELEYVVGFSFEELNESRDIELIEYRIEMLTYVRDLIVNELNMNPSMLQSEIFSSSFGLNLEINTENLVYSSDKTFCEDDCLVYFDIAIHDVMDGSFIVVNASINQKPSEVIKEYFKIKLNGIVDKEQILDILNDYEKSYVLNVCGSNDIIYGHSRTLGDFKYIKKCLWQEKVPNFFLKRYEEFSTHLKKYDFKCLNSINKELVKSQSQKLKFNLELRF</sequence>
<proteinExistence type="inferred from homology"/>
<gene>
    <name evidence="4" type="ORF">BpHYR1_053224</name>
</gene>
<feature type="domain" description="PI3K-ABD" evidence="2">
    <location>
        <begin position="9"/>
        <end position="98"/>
    </location>
</feature>
<organism evidence="4 5">
    <name type="scientific">Brachionus plicatilis</name>
    <name type="common">Marine rotifer</name>
    <name type="synonym">Brachionus muelleri</name>
    <dbReference type="NCBI Taxonomy" id="10195"/>
    <lineage>
        <taxon>Eukaryota</taxon>
        <taxon>Metazoa</taxon>
        <taxon>Spiralia</taxon>
        <taxon>Gnathifera</taxon>
        <taxon>Rotifera</taxon>
        <taxon>Eurotatoria</taxon>
        <taxon>Monogononta</taxon>
        <taxon>Pseudotrocha</taxon>
        <taxon>Ploima</taxon>
        <taxon>Brachionidae</taxon>
        <taxon>Brachionus</taxon>
    </lineage>
</organism>
<dbReference type="Pfam" id="PF00794">
    <property type="entry name" value="PI3K_rbd"/>
    <property type="match status" value="1"/>
</dbReference>
<keyword evidence="5" id="KW-1185">Reference proteome</keyword>
<feature type="domain" description="PI3K-RBD" evidence="3">
    <location>
        <begin position="189"/>
        <end position="287"/>
    </location>
</feature>
<name>A0A3M7SHF3_BRAPC</name>
<dbReference type="InterPro" id="IPR000341">
    <property type="entry name" value="PI3K_Ras-bd_dom"/>
</dbReference>
<dbReference type="Gene3D" id="3.10.20.770">
    <property type="match status" value="1"/>
</dbReference>
<evidence type="ECO:0000313" key="4">
    <source>
        <dbReference type="EMBL" id="RNA35115.1"/>
    </source>
</evidence>
<keyword evidence="4" id="KW-0808">Transferase</keyword>
<evidence type="ECO:0000256" key="1">
    <source>
        <dbReference type="PROSITE-ProRule" id="PRU00877"/>
    </source>
</evidence>